<keyword evidence="2" id="KW-0315">Glutamine amidotransferase</keyword>
<keyword evidence="2" id="KW-0808">Transferase</keyword>
<dbReference type="OrthoDB" id="9813383at2"/>
<dbReference type="PANTHER" id="PTHR42695:SF5">
    <property type="entry name" value="GLUTAMINE AMIDOTRANSFERASE YLR126C-RELATED"/>
    <property type="match status" value="1"/>
</dbReference>
<dbReference type="Proteomes" id="UP000319502">
    <property type="component" value="Unassembled WGS sequence"/>
</dbReference>
<dbReference type="AlphaFoldDB" id="A0A557R0M6"/>
<comment type="caution">
    <text evidence="2">The sequence shown here is derived from an EMBL/GenBank/DDBJ whole genome shotgun (WGS) entry which is preliminary data.</text>
</comment>
<organism evidence="2 3">
    <name type="scientific">Denitromonas halophila</name>
    <dbReference type="NCBI Taxonomy" id="1629404"/>
    <lineage>
        <taxon>Bacteria</taxon>
        <taxon>Pseudomonadati</taxon>
        <taxon>Pseudomonadota</taxon>
        <taxon>Betaproteobacteria</taxon>
        <taxon>Rhodocyclales</taxon>
        <taxon>Zoogloeaceae</taxon>
        <taxon>Denitromonas</taxon>
    </lineage>
</organism>
<dbReference type="InterPro" id="IPR044992">
    <property type="entry name" value="ChyE-like"/>
</dbReference>
<proteinExistence type="predicted"/>
<dbReference type="Pfam" id="PF00117">
    <property type="entry name" value="GATase"/>
    <property type="match status" value="1"/>
</dbReference>
<dbReference type="PROSITE" id="PS51273">
    <property type="entry name" value="GATASE_TYPE_1"/>
    <property type="match status" value="1"/>
</dbReference>
<evidence type="ECO:0000259" key="1">
    <source>
        <dbReference type="Pfam" id="PF00117"/>
    </source>
</evidence>
<dbReference type="RefSeq" id="WP_144308237.1">
    <property type="nucleotide sequence ID" value="NZ_VMNK01000003.1"/>
</dbReference>
<dbReference type="InterPro" id="IPR017926">
    <property type="entry name" value="GATASE"/>
</dbReference>
<protein>
    <submittedName>
        <fullName evidence="2">Glutamine amidotransferase</fullName>
    </submittedName>
</protein>
<name>A0A557R0M6_9RHOO</name>
<evidence type="ECO:0000313" key="3">
    <source>
        <dbReference type="Proteomes" id="UP000319502"/>
    </source>
</evidence>
<evidence type="ECO:0000313" key="2">
    <source>
        <dbReference type="EMBL" id="TVO58711.1"/>
    </source>
</evidence>
<dbReference type="GO" id="GO:0005829">
    <property type="term" value="C:cytosol"/>
    <property type="evidence" value="ECO:0007669"/>
    <property type="project" value="TreeGrafter"/>
</dbReference>
<dbReference type="GO" id="GO:0016740">
    <property type="term" value="F:transferase activity"/>
    <property type="evidence" value="ECO:0007669"/>
    <property type="project" value="UniProtKB-KW"/>
</dbReference>
<gene>
    <name evidence="2" type="ORF">FHP91_03340</name>
</gene>
<dbReference type="SUPFAM" id="SSF52317">
    <property type="entry name" value="Class I glutamine amidotransferase-like"/>
    <property type="match status" value="1"/>
</dbReference>
<dbReference type="EMBL" id="VMNK01000003">
    <property type="protein sequence ID" value="TVO58711.1"/>
    <property type="molecule type" value="Genomic_DNA"/>
</dbReference>
<accession>A0A557R0M6</accession>
<keyword evidence="3" id="KW-1185">Reference proteome</keyword>
<dbReference type="CDD" id="cd01741">
    <property type="entry name" value="GATase1_1"/>
    <property type="match status" value="1"/>
</dbReference>
<dbReference type="NCBIfam" id="NF005458">
    <property type="entry name" value="PRK07053.1"/>
    <property type="match status" value="1"/>
</dbReference>
<sequence length="235" mass="25168">MPRALVLRHVAFEDLGLFEGPLRQRGYTIETVDAGVDAHPRRLRTADLLIVCGGPIGAYETDRYPYLSEEINAIGERISIGAPTLGLCLGAQLMAAAMGARVYPGKHKELGWSPLQLTEAGCASPLAAVGDLPVLHWHGDTFDIPKGATWLAASADTPHQAFSVGHHALALQFHLEMDPSRIEQWLIGHTAELTAAGINLPALRAATALHGPQLAAIARSVLTTWLDTMTARRPG</sequence>
<reference evidence="2 3" key="1">
    <citation type="submission" date="2019-07" db="EMBL/GenBank/DDBJ databases">
        <title>The pathways for chlorine oxyanion respiration interact through the shared metabolite chlorate.</title>
        <authorList>
            <person name="Barnum T.P."/>
            <person name="Cheng Y."/>
            <person name="Hill K.A."/>
            <person name="Lucas L.N."/>
            <person name="Carlson H.K."/>
            <person name="Coates J.D."/>
        </authorList>
    </citation>
    <scope>NUCLEOTIDE SEQUENCE [LARGE SCALE GENOMIC DNA]</scope>
    <source>
        <strain evidence="2 3">SFB-3</strain>
    </source>
</reference>
<dbReference type="InterPro" id="IPR029062">
    <property type="entry name" value="Class_I_gatase-like"/>
</dbReference>
<dbReference type="Gene3D" id="3.40.50.880">
    <property type="match status" value="1"/>
</dbReference>
<dbReference type="PANTHER" id="PTHR42695">
    <property type="entry name" value="GLUTAMINE AMIDOTRANSFERASE YLR126C-RELATED"/>
    <property type="match status" value="1"/>
</dbReference>
<feature type="domain" description="Glutamine amidotransferase" evidence="1">
    <location>
        <begin position="22"/>
        <end position="182"/>
    </location>
</feature>